<evidence type="ECO:0000313" key="14">
    <source>
        <dbReference type="EMBL" id="OWP65082.1"/>
    </source>
</evidence>
<dbReference type="Gene3D" id="3.30.450.20">
    <property type="entry name" value="PAS domain"/>
    <property type="match status" value="3"/>
</dbReference>
<feature type="domain" description="Response regulatory" evidence="11">
    <location>
        <begin position="636"/>
        <end position="753"/>
    </location>
</feature>
<dbReference type="CDD" id="cd16922">
    <property type="entry name" value="HATPase_EvgS-ArcB-TorS-like"/>
    <property type="match status" value="1"/>
</dbReference>
<feature type="domain" description="Histidine kinase" evidence="10">
    <location>
        <begin position="1030"/>
        <end position="1247"/>
    </location>
</feature>
<keyword evidence="4" id="KW-0808">Transferase</keyword>
<dbReference type="Gene3D" id="3.40.50.2300">
    <property type="match status" value="1"/>
</dbReference>
<dbReference type="SUPFAM" id="SSF55874">
    <property type="entry name" value="ATPase domain of HSP90 chaperone/DNA topoisomerase II/histidine kinase"/>
    <property type="match status" value="2"/>
</dbReference>
<dbReference type="FunFam" id="3.30.450.20:FF:000099">
    <property type="entry name" value="Sensory box sensor histidine kinase"/>
    <property type="match status" value="1"/>
</dbReference>
<keyword evidence="5" id="KW-0547">Nucleotide-binding</keyword>
<dbReference type="InterPro" id="IPR005467">
    <property type="entry name" value="His_kinase_dom"/>
</dbReference>
<accession>A0A246FQR9</accession>
<dbReference type="CDD" id="cd17574">
    <property type="entry name" value="REC_OmpR"/>
    <property type="match status" value="1"/>
</dbReference>
<evidence type="ECO:0000256" key="1">
    <source>
        <dbReference type="ARBA" id="ARBA00000085"/>
    </source>
</evidence>
<evidence type="ECO:0000256" key="8">
    <source>
        <dbReference type="ARBA" id="ARBA00023012"/>
    </source>
</evidence>
<dbReference type="SMART" id="SM00086">
    <property type="entry name" value="PAC"/>
    <property type="match status" value="2"/>
</dbReference>
<evidence type="ECO:0000256" key="5">
    <source>
        <dbReference type="ARBA" id="ARBA00022741"/>
    </source>
</evidence>
<dbReference type="PROSITE" id="PS50109">
    <property type="entry name" value="HIS_KIN"/>
    <property type="match status" value="2"/>
</dbReference>
<keyword evidence="7" id="KW-0067">ATP-binding</keyword>
<evidence type="ECO:0000256" key="6">
    <source>
        <dbReference type="ARBA" id="ARBA00022777"/>
    </source>
</evidence>
<dbReference type="SUPFAM" id="SSF55785">
    <property type="entry name" value="PYP-like sensor domain (PAS domain)"/>
    <property type="match status" value="2"/>
</dbReference>
<evidence type="ECO:0000259" key="10">
    <source>
        <dbReference type="PROSITE" id="PS50109"/>
    </source>
</evidence>
<keyword evidence="6 14" id="KW-0418">Kinase</keyword>
<dbReference type="PROSITE" id="PS50112">
    <property type="entry name" value="PAS"/>
    <property type="match status" value="1"/>
</dbReference>
<dbReference type="InterPro" id="IPR000014">
    <property type="entry name" value="PAS"/>
</dbReference>
<dbReference type="Proteomes" id="UP000197277">
    <property type="component" value="Unassembled WGS sequence"/>
</dbReference>
<dbReference type="EC" id="2.7.13.3" evidence="2"/>
<dbReference type="InterPro" id="IPR036097">
    <property type="entry name" value="HisK_dim/P_sf"/>
</dbReference>
<feature type="domain" description="PAS" evidence="12">
    <location>
        <begin position="894"/>
        <end position="964"/>
    </location>
</feature>
<dbReference type="Pfam" id="PF08447">
    <property type="entry name" value="PAS_3"/>
    <property type="match status" value="1"/>
</dbReference>
<dbReference type="CDD" id="cd00082">
    <property type="entry name" value="HisKA"/>
    <property type="match status" value="2"/>
</dbReference>
<dbReference type="FunFam" id="1.10.287.130:FF:000045">
    <property type="entry name" value="Two-component system sensor histidine kinase/response regulator"/>
    <property type="match status" value="1"/>
</dbReference>
<dbReference type="GO" id="GO:0000155">
    <property type="term" value="F:phosphorelay sensor kinase activity"/>
    <property type="evidence" value="ECO:0007669"/>
    <property type="project" value="InterPro"/>
</dbReference>
<dbReference type="NCBIfam" id="TIGR00229">
    <property type="entry name" value="sensory_box"/>
    <property type="match status" value="2"/>
</dbReference>
<evidence type="ECO:0000256" key="2">
    <source>
        <dbReference type="ARBA" id="ARBA00012438"/>
    </source>
</evidence>
<dbReference type="SUPFAM" id="SSF52172">
    <property type="entry name" value="CheY-like"/>
    <property type="match status" value="1"/>
</dbReference>
<dbReference type="AlphaFoldDB" id="A0A246FQR9"/>
<protein>
    <recommendedName>
        <fullName evidence="2">histidine kinase</fullName>
        <ecNumber evidence="2">2.7.13.3</ecNumber>
    </recommendedName>
</protein>
<comment type="caution">
    <text evidence="14">The sequence shown here is derived from an EMBL/GenBank/DDBJ whole genome shotgun (WGS) entry which is preliminary data.</text>
</comment>
<evidence type="ECO:0000259" key="13">
    <source>
        <dbReference type="PROSITE" id="PS50113"/>
    </source>
</evidence>
<gene>
    <name evidence="14" type="ORF">CDA63_01630</name>
</gene>
<feature type="domain" description="Histidine kinase" evidence="10">
    <location>
        <begin position="361"/>
        <end position="579"/>
    </location>
</feature>
<dbReference type="InterPro" id="IPR004358">
    <property type="entry name" value="Sig_transdc_His_kin-like_C"/>
</dbReference>
<feature type="domain" description="PAC" evidence="13">
    <location>
        <begin position="967"/>
        <end position="1019"/>
    </location>
</feature>
<dbReference type="SMART" id="SM00091">
    <property type="entry name" value="PAS"/>
    <property type="match status" value="2"/>
</dbReference>
<reference evidence="14 15" key="1">
    <citation type="submission" date="2017-06" db="EMBL/GenBank/DDBJ databases">
        <title>Hymenobacter amundsenii sp. nov. isolated from regoliths in Antarctica.</title>
        <authorList>
            <person name="Sedlacek I."/>
            <person name="Kralova S."/>
            <person name="Pantucek R."/>
            <person name="Svec P."/>
            <person name="Holochova P."/>
            <person name="Stankova E."/>
            <person name="Vrbovska V."/>
            <person name="Busse H.-J."/>
        </authorList>
    </citation>
    <scope>NUCLEOTIDE SEQUENCE [LARGE SCALE GENOMIC DNA]</scope>
    <source>
        <strain evidence="14 15">CCM 8682</strain>
    </source>
</reference>
<dbReference type="FunFam" id="3.30.565.10:FF:000037">
    <property type="entry name" value="Hybrid sensor histidine kinase/response regulator"/>
    <property type="match status" value="1"/>
</dbReference>
<dbReference type="InterPro" id="IPR035965">
    <property type="entry name" value="PAS-like_dom_sf"/>
</dbReference>
<evidence type="ECO:0000256" key="4">
    <source>
        <dbReference type="ARBA" id="ARBA00022679"/>
    </source>
</evidence>
<evidence type="ECO:0000259" key="11">
    <source>
        <dbReference type="PROSITE" id="PS50110"/>
    </source>
</evidence>
<sequence length="1248" mass="136907">MPDSTSASVTPIPAPGLLAGSGQMAALVTAKDWSATPLGPIEQWPQSLRTTVSLCLASNFPISIAWGPGRVQIYNDGYWPLCGDKHPTSLGQDYKECWASAWEGLGEAFEQASAGQTRFLENQRMFLDRFGYLEETFFTFSFSPILDESGGVGGLFHPVTELTQQTLAERRLNILRTVAERTAGGDTEHETAIRLLETFRESAADLPFVALYSAAPGGEQALLEGQVGLDQAPALMPAAIDLAAGARASWPLAEAARVGIVQRVEQLATDFGTFTSGPYPEAPHTALVYPVQLGGAAQPAYFLVLGVSARRALDAEYALFFDLLVGATTTALAKARTLAEERQRAEALAALDRARTVFFSNISHEFRTPLTLMLGPLEDALTDDAHPLPAFQHERLTLVQRNTLRLQRLVNNLLDFSRLEAGRLQADFAPLNLAAYTAELAGVFRAALEKAGLTLTVDCPRLSAPVYVDAGMWEKVVFNLLSNALKFTFTGGIRVGVSEEDGQAVLRVTDTGEGISATELPKLFTRFYRTEGMKSRSHEGSGIGLAFVQELVQLHGGEITAESQAGQGSTFTVRLPLGQAHLPAERVRTGRPEAPQPGPGTAFVAEAQLWLAETPKLPAAPGTTPAAEPADEAAATILVVDDNADMRSYVQRILARQPQWTVHTAADGLQALDSVARQRPDLVISDVMMPHLDGFGLLQALKQNPDTARIPVVLLSARAGEEATVEGLDQGADDYLVKPFAARELLARVRTQLDITRTRQDNTRLQAAEEELRKFKVLSDHAFDAFILMRADGSFAYLNELARQRWGYTAAETAQLRVPDVDPIYQEEKYRQAFAQAQLGPLPTFETLHRRKDGSTYPVEISMGGLTLDGQPHMFAVARDITAQKASTQALHESEQRFRILADVAPNIVWAVNPDSSIRYINQAFVDFVGVTPAQYEATGWGPYMHPDELETAQRTLTEAIDSRTRYTLEHRMRRHDGQYRWLLAQGAPSYFPNGELYGYVGSAIDITELKETNEQLVRTNRDLDNFVYTASHDLKAPISNIEGLLRLLEDLLPAELRTNDILLPVLARMQDAVERFTRTIAHLTDVSKLQLEFAHPAAPTELLPLIEDVRLDLLPLLAQSGGRLEVDVAECPTLLLAAKNLRSMLYNLVSNGLKYHHPDRLPVVRLSCRREGDFCVLRVQDNGLGLSEGQQAKLFGLFERLHTHVEGTGVGLYMVKKMVENAGGTISVQSREGEGSTFAMWFPVQGM</sequence>
<dbReference type="SMART" id="SM00387">
    <property type="entry name" value="HATPase_c"/>
    <property type="match status" value="2"/>
</dbReference>
<dbReference type="InterPro" id="IPR001610">
    <property type="entry name" value="PAC"/>
</dbReference>
<keyword evidence="15" id="KW-1185">Reference proteome</keyword>
<evidence type="ECO:0000256" key="7">
    <source>
        <dbReference type="ARBA" id="ARBA00022840"/>
    </source>
</evidence>
<comment type="catalytic activity">
    <reaction evidence="1">
        <text>ATP + protein L-histidine = ADP + protein N-phospho-L-histidine.</text>
        <dbReference type="EC" id="2.7.13.3"/>
    </reaction>
</comment>
<keyword evidence="8" id="KW-0902">Two-component regulatory system</keyword>
<dbReference type="InterPro" id="IPR013655">
    <property type="entry name" value="PAS_fold_3"/>
</dbReference>
<dbReference type="InterPro" id="IPR001789">
    <property type="entry name" value="Sig_transdc_resp-reg_receiver"/>
</dbReference>
<dbReference type="PRINTS" id="PR00344">
    <property type="entry name" value="BCTRLSENSOR"/>
</dbReference>
<dbReference type="Pfam" id="PF13426">
    <property type="entry name" value="PAS_9"/>
    <property type="match status" value="1"/>
</dbReference>
<dbReference type="Pfam" id="PF02518">
    <property type="entry name" value="HATPase_c"/>
    <property type="match status" value="2"/>
</dbReference>
<dbReference type="Gene3D" id="3.30.565.10">
    <property type="entry name" value="Histidine kinase-like ATPase, C-terminal domain"/>
    <property type="match status" value="2"/>
</dbReference>
<dbReference type="PANTHER" id="PTHR43547:SF2">
    <property type="entry name" value="HYBRID SIGNAL TRANSDUCTION HISTIDINE KINASE C"/>
    <property type="match status" value="1"/>
</dbReference>
<dbReference type="PROSITE" id="PS50113">
    <property type="entry name" value="PAC"/>
    <property type="match status" value="1"/>
</dbReference>
<dbReference type="Pfam" id="PF00072">
    <property type="entry name" value="Response_reg"/>
    <property type="match status" value="1"/>
</dbReference>
<keyword evidence="3 9" id="KW-0597">Phosphoprotein</keyword>
<dbReference type="InterPro" id="IPR003594">
    <property type="entry name" value="HATPase_dom"/>
</dbReference>
<dbReference type="RefSeq" id="WP_088462693.1">
    <property type="nucleotide sequence ID" value="NZ_NIRR01000001.1"/>
</dbReference>
<organism evidence="14 15">
    <name type="scientific">Hymenobacter amundsenii</name>
    <dbReference type="NCBI Taxonomy" id="2006685"/>
    <lineage>
        <taxon>Bacteria</taxon>
        <taxon>Pseudomonadati</taxon>
        <taxon>Bacteroidota</taxon>
        <taxon>Cytophagia</taxon>
        <taxon>Cytophagales</taxon>
        <taxon>Hymenobacteraceae</taxon>
        <taxon>Hymenobacter</taxon>
    </lineage>
</organism>
<dbReference type="PANTHER" id="PTHR43547">
    <property type="entry name" value="TWO-COMPONENT HISTIDINE KINASE"/>
    <property type="match status" value="1"/>
</dbReference>
<dbReference type="OrthoDB" id="9766459at2"/>
<evidence type="ECO:0000256" key="3">
    <source>
        <dbReference type="ARBA" id="ARBA00022553"/>
    </source>
</evidence>
<dbReference type="SUPFAM" id="SSF47384">
    <property type="entry name" value="Homodimeric domain of signal transducing histidine kinase"/>
    <property type="match status" value="2"/>
</dbReference>
<dbReference type="Gene3D" id="1.10.287.130">
    <property type="match status" value="2"/>
</dbReference>
<dbReference type="Pfam" id="PF00512">
    <property type="entry name" value="HisKA"/>
    <property type="match status" value="2"/>
</dbReference>
<dbReference type="InterPro" id="IPR000700">
    <property type="entry name" value="PAS-assoc_C"/>
</dbReference>
<dbReference type="CDD" id="cd00130">
    <property type="entry name" value="PAS"/>
    <property type="match status" value="1"/>
</dbReference>
<dbReference type="SMART" id="SM00388">
    <property type="entry name" value="HisKA"/>
    <property type="match status" value="2"/>
</dbReference>
<dbReference type="InterPro" id="IPR036890">
    <property type="entry name" value="HATPase_C_sf"/>
</dbReference>
<dbReference type="EMBL" id="NIRR01000001">
    <property type="protein sequence ID" value="OWP65082.1"/>
    <property type="molecule type" value="Genomic_DNA"/>
</dbReference>
<feature type="modified residue" description="4-aspartylphosphate" evidence="9">
    <location>
        <position position="686"/>
    </location>
</feature>
<evidence type="ECO:0000313" key="15">
    <source>
        <dbReference type="Proteomes" id="UP000197277"/>
    </source>
</evidence>
<dbReference type="InterPro" id="IPR003661">
    <property type="entry name" value="HisK_dim/P_dom"/>
</dbReference>
<dbReference type="GO" id="GO:0005524">
    <property type="term" value="F:ATP binding"/>
    <property type="evidence" value="ECO:0007669"/>
    <property type="project" value="UniProtKB-KW"/>
</dbReference>
<proteinExistence type="predicted"/>
<dbReference type="PROSITE" id="PS50110">
    <property type="entry name" value="RESPONSE_REGULATORY"/>
    <property type="match status" value="1"/>
</dbReference>
<evidence type="ECO:0000256" key="9">
    <source>
        <dbReference type="PROSITE-ProRule" id="PRU00169"/>
    </source>
</evidence>
<evidence type="ECO:0000259" key="12">
    <source>
        <dbReference type="PROSITE" id="PS50112"/>
    </source>
</evidence>
<dbReference type="SMART" id="SM00448">
    <property type="entry name" value="REC"/>
    <property type="match status" value="1"/>
</dbReference>
<dbReference type="InterPro" id="IPR011006">
    <property type="entry name" value="CheY-like_superfamily"/>
</dbReference>
<name>A0A246FQR9_9BACT</name>